<organism evidence="1">
    <name type="scientific">Rhizophora mucronata</name>
    <name type="common">Asiatic mangrove</name>
    <dbReference type="NCBI Taxonomy" id="61149"/>
    <lineage>
        <taxon>Eukaryota</taxon>
        <taxon>Viridiplantae</taxon>
        <taxon>Streptophyta</taxon>
        <taxon>Embryophyta</taxon>
        <taxon>Tracheophyta</taxon>
        <taxon>Spermatophyta</taxon>
        <taxon>Magnoliopsida</taxon>
        <taxon>eudicotyledons</taxon>
        <taxon>Gunneridae</taxon>
        <taxon>Pentapetalae</taxon>
        <taxon>rosids</taxon>
        <taxon>fabids</taxon>
        <taxon>Malpighiales</taxon>
        <taxon>Rhizophoraceae</taxon>
        <taxon>Rhizophora</taxon>
    </lineage>
</organism>
<sequence length="18" mass="2013">MISFACAFAFSCVVYQIL</sequence>
<dbReference type="EMBL" id="GGEC01092875">
    <property type="protein sequence ID" value="MBX73359.1"/>
    <property type="molecule type" value="Transcribed_RNA"/>
</dbReference>
<accession>A0A2P2R260</accession>
<dbReference type="AlphaFoldDB" id="A0A2P2R260"/>
<reference evidence="1" key="1">
    <citation type="submission" date="2018-02" db="EMBL/GenBank/DDBJ databases">
        <title>Rhizophora mucronata_Transcriptome.</title>
        <authorList>
            <person name="Meera S.P."/>
            <person name="Sreeshan A."/>
            <person name="Augustine A."/>
        </authorList>
    </citation>
    <scope>NUCLEOTIDE SEQUENCE</scope>
    <source>
        <tissue evidence="1">Leaf</tissue>
    </source>
</reference>
<evidence type="ECO:0000313" key="1">
    <source>
        <dbReference type="EMBL" id="MBX73359.1"/>
    </source>
</evidence>
<proteinExistence type="predicted"/>
<protein>
    <submittedName>
        <fullName evidence="1">Uncharacterized protein</fullName>
    </submittedName>
</protein>
<name>A0A2P2R260_RHIMU</name>